<dbReference type="SMART" id="SM00849">
    <property type="entry name" value="Lactamase_B"/>
    <property type="match status" value="1"/>
</dbReference>
<keyword evidence="3" id="KW-1185">Reference proteome</keyword>
<dbReference type="Pfam" id="PF12706">
    <property type="entry name" value="Lactamase_B_2"/>
    <property type="match status" value="1"/>
</dbReference>
<dbReference type="PANTHER" id="PTHR42663:SF4">
    <property type="entry name" value="SLL1036 PROTEIN"/>
    <property type="match status" value="1"/>
</dbReference>
<dbReference type="Proteomes" id="UP000018851">
    <property type="component" value="Chromosome"/>
</dbReference>
<dbReference type="RefSeq" id="WP_025293477.1">
    <property type="nucleotide sequence ID" value="NZ_CP006644.1"/>
</dbReference>
<protein>
    <recommendedName>
        <fullName evidence="1">Metallo-beta-lactamase domain-containing protein</fullName>
    </recommendedName>
</protein>
<evidence type="ECO:0000313" key="3">
    <source>
        <dbReference type="Proteomes" id="UP000018851"/>
    </source>
</evidence>
<proteinExistence type="predicted"/>
<dbReference type="CDD" id="cd07715">
    <property type="entry name" value="TaR3-like_MBL-fold"/>
    <property type="match status" value="1"/>
</dbReference>
<feature type="domain" description="Metallo-beta-lactamase" evidence="1">
    <location>
        <begin position="62"/>
        <end position="254"/>
    </location>
</feature>
<dbReference type="InterPro" id="IPR001279">
    <property type="entry name" value="Metallo-B-lactamas"/>
</dbReference>
<sequence>MRLRFWGTRGSLPVSADAAAIAGKIARALVAADGRRFADEQAALAFVTGELPFSAGGGYGGATSCVEIDRGTGAFLLCDLGSGLRGFGGSAIARYAEGRPRDFRIFLSHLHWDHIMGFPFFGPAYDPQARITIYAGHAEAREALVRQQEAISFPVPFTALGAAIDFVTLTPGEPIDIDGLTVSVIRQFHDHDSYGFRIEGDGRTLIYSTDSEHPVDDMEGETRFERFFGGADTVICDTMYSLADAVTLREDWGHSSSLTALDLCRAAGARRLVMFHHEPAASDAMIETVHRETIRYEELGRGDGPPIEVVCAYDGLELDV</sequence>
<accession>W0AFH9</accession>
<dbReference type="HOGENOM" id="CLU_031317_1_0_5"/>
<name>W0AFH9_9SPHN</name>
<evidence type="ECO:0000259" key="1">
    <source>
        <dbReference type="SMART" id="SM00849"/>
    </source>
</evidence>
<dbReference type="PANTHER" id="PTHR42663">
    <property type="entry name" value="HYDROLASE C777.06C-RELATED-RELATED"/>
    <property type="match status" value="1"/>
</dbReference>
<dbReference type="Gene3D" id="3.60.15.10">
    <property type="entry name" value="Ribonuclease Z/Hydroxyacylglutathione hydrolase-like"/>
    <property type="match status" value="1"/>
</dbReference>
<reference evidence="2 3" key="1">
    <citation type="submission" date="2013-07" db="EMBL/GenBank/DDBJ databases">
        <title>Completed genome of Sphingomonas sanxanigenens NX02.</title>
        <authorList>
            <person name="Ma T."/>
            <person name="Huang H."/>
            <person name="Wu M."/>
            <person name="Li X."/>
            <person name="Li G."/>
        </authorList>
    </citation>
    <scope>NUCLEOTIDE SEQUENCE [LARGE SCALE GENOMIC DNA]</scope>
    <source>
        <strain evidence="2 3">NX02</strain>
    </source>
</reference>
<organism evidence="2 3">
    <name type="scientific">Sphingomonas sanxanigenens DSM 19645 = NX02</name>
    <dbReference type="NCBI Taxonomy" id="1123269"/>
    <lineage>
        <taxon>Bacteria</taxon>
        <taxon>Pseudomonadati</taxon>
        <taxon>Pseudomonadota</taxon>
        <taxon>Alphaproteobacteria</taxon>
        <taxon>Sphingomonadales</taxon>
        <taxon>Sphingomonadaceae</taxon>
        <taxon>Sphingomonas</taxon>
    </lineage>
</organism>
<dbReference type="SUPFAM" id="SSF56281">
    <property type="entry name" value="Metallo-hydrolase/oxidoreductase"/>
    <property type="match status" value="1"/>
</dbReference>
<dbReference type="InterPro" id="IPR036866">
    <property type="entry name" value="RibonucZ/Hydroxyglut_hydro"/>
</dbReference>
<dbReference type="STRING" id="1123269.NX02_18140"/>
<dbReference type="KEGG" id="ssan:NX02_18140"/>
<dbReference type="EMBL" id="CP006644">
    <property type="protein sequence ID" value="AHE55297.1"/>
    <property type="molecule type" value="Genomic_DNA"/>
</dbReference>
<dbReference type="OrthoDB" id="9773738at2"/>
<dbReference type="PATRIC" id="fig|1123269.5.peg.3549"/>
<dbReference type="eggNOG" id="COG1235">
    <property type="taxonomic scope" value="Bacteria"/>
</dbReference>
<evidence type="ECO:0000313" key="2">
    <source>
        <dbReference type="EMBL" id="AHE55297.1"/>
    </source>
</evidence>
<gene>
    <name evidence="2" type="ORF">NX02_18140</name>
</gene>
<dbReference type="AlphaFoldDB" id="W0AFH9"/>